<sequence length="264" mass="28152">MSTPCVAINKEVSYQIYQYYRTNKIPEAKISLTQTMIGGGILAPKVAAFSSRGPSPLFPGVLKPDIAAPGVNILAAAPQIGIYKEHGISYFLNSGTSMPCPHVSGSVALLKSLHPDWSPAALKSALMTTSISLVTDNNELPLLADGSPVKIANPFDFGAGFVNPIKASDPGLIYDIEPSDYQKLLINCSILSDTEGICPVIERSLLNLNLPSIAIPNLKTSETVSRAVTNVGQPDAVYKAFFKPPTGVEMSVEPTMLMFGKKRS</sequence>
<keyword evidence="7" id="KW-1185">Reference proteome</keyword>
<evidence type="ECO:0008006" key="8">
    <source>
        <dbReference type="Google" id="ProtNLM"/>
    </source>
</evidence>
<dbReference type="InterPro" id="IPR036852">
    <property type="entry name" value="Peptidase_S8/S53_dom_sf"/>
</dbReference>
<protein>
    <recommendedName>
        <fullName evidence="8">Peptidase S8/S53 domain-containing protein</fullName>
    </recommendedName>
</protein>
<dbReference type="PROSITE" id="PS51892">
    <property type="entry name" value="SUBTILASE"/>
    <property type="match status" value="1"/>
</dbReference>
<comment type="caution">
    <text evidence="3">Lacks conserved residue(s) required for the propagation of feature annotation.</text>
</comment>
<dbReference type="InterPro" id="IPR000209">
    <property type="entry name" value="Peptidase_S8/S53_dom"/>
</dbReference>
<dbReference type="Pfam" id="PF00082">
    <property type="entry name" value="Peptidase_S8"/>
    <property type="match status" value="1"/>
</dbReference>
<reference evidence="6" key="1">
    <citation type="submission" date="2019-03" db="EMBL/GenBank/DDBJ databases">
        <title>WGS assembly of Setaria viridis.</title>
        <authorList>
            <person name="Huang P."/>
            <person name="Jenkins J."/>
            <person name="Grimwood J."/>
            <person name="Barry K."/>
            <person name="Healey A."/>
            <person name="Mamidi S."/>
            <person name="Sreedasyam A."/>
            <person name="Shu S."/>
            <person name="Feldman M."/>
            <person name="Wu J."/>
            <person name="Yu Y."/>
            <person name="Chen C."/>
            <person name="Johnson J."/>
            <person name="Rokhsar D."/>
            <person name="Baxter I."/>
            <person name="Schmutz J."/>
            <person name="Brutnell T."/>
            <person name="Kellogg E."/>
        </authorList>
    </citation>
    <scope>NUCLEOTIDE SEQUENCE [LARGE SCALE GENOMIC DNA]</scope>
</reference>
<dbReference type="AlphaFoldDB" id="A0A4U6TQU1"/>
<dbReference type="Gene3D" id="3.40.50.200">
    <property type="entry name" value="Peptidase S8/S53 domain"/>
    <property type="match status" value="1"/>
</dbReference>
<evidence type="ECO:0000256" key="2">
    <source>
        <dbReference type="ARBA" id="ARBA00022729"/>
    </source>
</evidence>
<organism evidence="6 7">
    <name type="scientific">Setaria viridis</name>
    <name type="common">Green bristlegrass</name>
    <name type="synonym">Setaria italica subsp. viridis</name>
    <dbReference type="NCBI Taxonomy" id="4556"/>
    <lineage>
        <taxon>Eukaryota</taxon>
        <taxon>Viridiplantae</taxon>
        <taxon>Streptophyta</taxon>
        <taxon>Embryophyta</taxon>
        <taxon>Tracheophyta</taxon>
        <taxon>Spermatophyta</taxon>
        <taxon>Magnoliopsida</taxon>
        <taxon>Liliopsida</taxon>
        <taxon>Poales</taxon>
        <taxon>Poaceae</taxon>
        <taxon>PACMAD clade</taxon>
        <taxon>Panicoideae</taxon>
        <taxon>Panicodae</taxon>
        <taxon>Paniceae</taxon>
        <taxon>Cenchrinae</taxon>
        <taxon>Setaria</taxon>
    </lineage>
</organism>
<comment type="similarity">
    <text evidence="1 3">Belongs to the peptidase S8 family.</text>
</comment>
<evidence type="ECO:0000313" key="7">
    <source>
        <dbReference type="Proteomes" id="UP000298652"/>
    </source>
</evidence>
<dbReference type="PANTHER" id="PTHR10795">
    <property type="entry name" value="PROPROTEIN CONVERTASE SUBTILISIN/KEXIN"/>
    <property type="match status" value="1"/>
</dbReference>
<keyword evidence="2" id="KW-0732">Signal</keyword>
<dbReference type="Gene3D" id="2.60.40.2310">
    <property type="match status" value="1"/>
</dbReference>
<accession>A0A4U6TQU1</accession>
<evidence type="ECO:0000259" key="4">
    <source>
        <dbReference type="Pfam" id="PF00082"/>
    </source>
</evidence>
<evidence type="ECO:0000313" key="6">
    <source>
        <dbReference type="EMBL" id="TKV99926.1"/>
    </source>
</evidence>
<evidence type="ECO:0000256" key="1">
    <source>
        <dbReference type="ARBA" id="ARBA00011073"/>
    </source>
</evidence>
<name>A0A4U6TQU1_SETVI</name>
<gene>
    <name evidence="6" type="ORF">SEVIR_8G076032v2</name>
</gene>
<dbReference type="Proteomes" id="UP000298652">
    <property type="component" value="Chromosome 8"/>
</dbReference>
<dbReference type="Pfam" id="PF17766">
    <property type="entry name" value="fn3_6"/>
    <property type="match status" value="1"/>
</dbReference>
<dbReference type="SUPFAM" id="SSF52743">
    <property type="entry name" value="Subtilisin-like"/>
    <property type="match status" value="1"/>
</dbReference>
<dbReference type="GO" id="GO:0004252">
    <property type="term" value="F:serine-type endopeptidase activity"/>
    <property type="evidence" value="ECO:0007669"/>
    <property type="project" value="InterPro"/>
</dbReference>
<evidence type="ECO:0000259" key="5">
    <source>
        <dbReference type="Pfam" id="PF17766"/>
    </source>
</evidence>
<dbReference type="EMBL" id="CM016559">
    <property type="protein sequence ID" value="TKV99926.1"/>
    <property type="molecule type" value="Genomic_DNA"/>
</dbReference>
<dbReference type="InterPro" id="IPR045051">
    <property type="entry name" value="SBT"/>
</dbReference>
<feature type="domain" description="Peptidase S8/S53" evidence="4">
    <location>
        <begin position="43"/>
        <end position="135"/>
    </location>
</feature>
<dbReference type="GO" id="GO:0006508">
    <property type="term" value="P:proteolysis"/>
    <property type="evidence" value="ECO:0007669"/>
    <property type="project" value="InterPro"/>
</dbReference>
<dbReference type="Gramene" id="TKV99926">
    <property type="protein sequence ID" value="TKV99926"/>
    <property type="gene ID" value="SEVIR_8G076032v2"/>
</dbReference>
<evidence type="ECO:0000256" key="3">
    <source>
        <dbReference type="PROSITE-ProRule" id="PRU01240"/>
    </source>
</evidence>
<dbReference type="Gene3D" id="3.50.30.30">
    <property type="match status" value="1"/>
</dbReference>
<proteinExistence type="inferred from homology"/>
<dbReference type="OMA" id="RARITCE"/>
<dbReference type="InterPro" id="IPR041469">
    <property type="entry name" value="Subtilisin-like_FN3"/>
</dbReference>
<feature type="domain" description="Subtilisin-like protease fibronectin type-III" evidence="5">
    <location>
        <begin position="207"/>
        <end position="262"/>
    </location>
</feature>